<keyword evidence="1" id="KW-0472">Membrane</keyword>
<accession>A0ABV0J209</accession>
<keyword evidence="3" id="KW-1185">Reference proteome</keyword>
<keyword evidence="1" id="KW-0812">Transmembrane</keyword>
<comment type="caution">
    <text evidence="2">The sequence shown here is derived from an EMBL/GenBank/DDBJ whole genome shotgun (WGS) entry which is preliminary data.</text>
</comment>
<feature type="transmembrane region" description="Helical" evidence="1">
    <location>
        <begin position="6"/>
        <end position="25"/>
    </location>
</feature>
<keyword evidence="1" id="KW-1133">Transmembrane helix</keyword>
<evidence type="ECO:0000256" key="1">
    <source>
        <dbReference type="SAM" id="Phobius"/>
    </source>
</evidence>
<reference evidence="2 3" key="1">
    <citation type="submission" date="2022-04" db="EMBL/GenBank/DDBJ databases">
        <title>Positive selection, recombination, and allopatry shape intraspecific diversity of widespread and dominant cyanobacteria.</title>
        <authorList>
            <person name="Wei J."/>
            <person name="Shu W."/>
            <person name="Hu C."/>
        </authorList>
    </citation>
    <scope>NUCLEOTIDE SEQUENCE [LARGE SCALE GENOMIC DNA]</scope>
    <source>
        <strain evidence="2 3">GB2-A4</strain>
    </source>
</reference>
<evidence type="ECO:0000313" key="3">
    <source>
        <dbReference type="Proteomes" id="UP001464891"/>
    </source>
</evidence>
<proteinExistence type="predicted"/>
<gene>
    <name evidence="2" type="ORF">NC998_01105</name>
</gene>
<evidence type="ECO:0000313" key="2">
    <source>
        <dbReference type="EMBL" id="MEP0815689.1"/>
    </source>
</evidence>
<feature type="transmembrane region" description="Helical" evidence="1">
    <location>
        <begin position="32"/>
        <end position="50"/>
    </location>
</feature>
<name>A0ABV0J209_9CYAN</name>
<dbReference type="RefSeq" id="WP_190431235.1">
    <property type="nucleotide sequence ID" value="NZ_JAMPKM010000001.1"/>
</dbReference>
<protein>
    <submittedName>
        <fullName evidence="2">Uncharacterized protein</fullName>
    </submittedName>
</protein>
<feature type="transmembrane region" description="Helical" evidence="1">
    <location>
        <begin position="70"/>
        <end position="91"/>
    </location>
</feature>
<sequence length="98" mass="10929">MDISRLFVQLVIAMVCAGVGNMLIPRQIPGKIFGLLIIGLAGVWLGEWTTNLLKRQYNLSFGFLEWRIEGVPIIPAIIGSAIVLYIVTALLKWGRYNN</sequence>
<dbReference type="EMBL" id="JAMPKM010000001">
    <property type="protein sequence ID" value="MEP0815689.1"/>
    <property type="molecule type" value="Genomic_DNA"/>
</dbReference>
<dbReference type="Proteomes" id="UP001464891">
    <property type="component" value="Unassembled WGS sequence"/>
</dbReference>
<organism evidence="2 3">
    <name type="scientific">Trichocoleus desertorum GB2-A4</name>
    <dbReference type="NCBI Taxonomy" id="2933944"/>
    <lineage>
        <taxon>Bacteria</taxon>
        <taxon>Bacillati</taxon>
        <taxon>Cyanobacteriota</taxon>
        <taxon>Cyanophyceae</taxon>
        <taxon>Leptolyngbyales</taxon>
        <taxon>Trichocoleusaceae</taxon>
        <taxon>Trichocoleus</taxon>
    </lineage>
</organism>